<dbReference type="InterPro" id="IPR002591">
    <property type="entry name" value="Phosphodiest/P_Trfase"/>
</dbReference>
<dbReference type="EMBL" id="AFPW01000007">
    <property type="protein sequence ID" value="EGQ16415.1"/>
    <property type="molecule type" value="Genomic_DNA"/>
</dbReference>
<dbReference type="eggNOG" id="COG1524">
    <property type="taxonomic scope" value="Bacteria"/>
</dbReference>
<dbReference type="GO" id="GO:0016787">
    <property type="term" value="F:hydrolase activity"/>
    <property type="evidence" value="ECO:0007669"/>
    <property type="project" value="UniProtKB-ARBA"/>
</dbReference>
<dbReference type="AlphaFoldDB" id="F9D1B4"/>
<gene>
    <name evidence="1" type="ORF">HMPREF9136_0642</name>
</gene>
<name>F9D1B4_PREDD</name>
<dbReference type="STRING" id="908937.Prede_0788"/>
<evidence type="ECO:0000313" key="2">
    <source>
        <dbReference type="Proteomes" id="UP000007820"/>
    </source>
</evidence>
<dbReference type="Pfam" id="PF01663">
    <property type="entry name" value="Phosphodiest"/>
    <property type="match status" value="1"/>
</dbReference>
<dbReference type="PANTHER" id="PTHR10151:SF120">
    <property type="entry name" value="BIS(5'-ADENOSYL)-TRIPHOSPHATASE"/>
    <property type="match status" value="1"/>
</dbReference>
<comment type="caution">
    <text evidence="1">The sequence shown here is derived from an EMBL/GenBank/DDBJ whole genome shotgun (WGS) entry which is preliminary data.</text>
</comment>
<dbReference type="Proteomes" id="UP000007820">
    <property type="component" value="Unassembled WGS sequence"/>
</dbReference>
<protein>
    <submittedName>
        <fullName evidence="1">Type I phosphodiesterase/nucleotide pyrophosphatase</fullName>
    </submittedName>
</protein>
<evidence type="ECO:0000313" key="1">
    <source>
        <dbReference type="EMBL" id="EGQ16415.1"/>
    </source>
</evidence>
<sequence length="422" mass="47994">MNILYSFETFFILICYLCHQIRTAMKTIRHLFLLLALLLGHSGMLGKNYTVIISLDGYRWDYPQWYDTPFIDFMASQGVASGLIPSFPSKTFPNHYTLATGLYPDHHGIVANEFLDPANGRSFSLGTAEQKMNPDFYGGEPIWNTAHRQGKRVAVFYWPGSDVKVNGRYPDKYFPYDQTPRLTLSQRIQGVLQQLQLPAQQRPDLIMAYMEQPDAHGHTYGPQGKRTRHAVQIVDSLLQSLYDGIHLLPDASHVNLIVVSDHGMAWVARDHTIGIRQRLRPEWVRMASGSVPCNIYVQPGCQDSVFQALQGLDHAKVWRRQNIPSYLHYGTSRRVGDVVVCPDLGYVVYDDSITPGGNHGYDPTLQDMHALFRAIGPDFRHTEIPHFRNVDVYPLLCRLLGIIPAPNDGRIDEIETILYKNK</sequence>
<dbReference type="InterPro" id="IPR017850">
    <property type="entry name" value="Alkaline_phosphatase_core_sf"/>
</dbReference>
<dbReference type="PANTHER" id="PTHR10151">
    <property type="entry name" value="ECTONUCLEOTIDE PYROPHOSPHATASE/PHOSPHODIESTERASE"/>
    <property type="match status" value="1"/>
</dbReference>
<accession>F9D1B4</accession>
<dbReference type="Gene3D" id="3.30.1360.180">
    <property type="match status" value="1"/>
</dbReference>
<reference evidence="1 2" key="1">
    <citation type="submission" date="2011-04" db="EMBL/GenBank/DDBJ databases">
        <authorList>
            <person name="Muzny D."/>
            <person name="Qin X."/>
            <person name="Deng J."/>
            <person name="Jiang H."/>
            <person name="Liu Y."/>
            <person name="Qu J."/>
            <person name="Song X.-Z."/>
            <person name="Zhang L."/>
            <person name="Thornton R."/>
            <person name="Coyle M."/>
            <person name="Francisco L."/>
            <person name="Jackson L."/>
            <person name="Javaid M."/>
            <person name="Korchina V."/>
            <person name="Kovar C."/>
            <person name="Mata R."/>
            <person name="Mathew T."/>
            <person name="Ngo R."/>
            <person name="Nguyen L."/>
            <person name="Nguyen N."/>
            <person name="Okwuonu G."/>
            <person name="Ongeri F."/>
            <person name="Pham C."/>
            <person name="Simmons D."/>
            <person name="Wilczek-Boney K."/>
            <person name="Hale W."/>
            <person name="Jakkamsetti A."/>
            <person name="Pham P."/>
            <person name="Ruth R."/>
            <person name="San Lucas F."/>
            <person name="Warren J."/>
            <person name="Zhang J."/>
            <person name="Zhao Z."/>
            <person name="Zhou C."/>
            <person name="Zhu D."/>
            <person name="Lee S."/>
            <person name="Bess C."/>
            <person name="Blankenburg K."/>
            <person name="Forbes L."/>
            <person name="Fu Q."/>
            <person name="Gubbala S."/>
            <person name="Hirani K."/>
            <person name="Jayaseelan J.C."/>
            <person name="Lara F."/>
            <person name="Munidasa M."/>
            <person name="Palculict T."/>
            <person name="Patil S."/>
            <person name="Pu L.-L."/>
            <person name="Saada N."/>
            <person name="Tang L."/>
            <person name="Weissenberger G."/>
            <person name="Zhu Y."/>
            <person name="Hemphill L."/>
            <person name="Shang Y."/>
            <person name="Youmans B."/>
            <person name="Ayvaz T."/>
            <person name="Ross M."/>
            <person name="Santibanez J."/>
            <person name="Aqrawi P."/>
            <person name="Gross S."/>
            <person name="Joshi V."/>
            <person name="Fowler G."/>
            <person name="Nazareth L."/>
            <person name="Reid J."/>
            <person name="Worley K."/>
            <person name="Petrosino J."/>
            <person name="Highlander S."/>
            <person name="Gibbs R."/>
        </authorList>
    </citation>
    <scope>NUCLEOTIDE SEQUENCE [LARGE SCALE GENOMIC DNA]</scope>
    <source>
        <strain evidence="1 2">DSM 3688</strain>
    </source>
</reference>
<organism evidence="1 2">
    <name type="scientific">Prevotella dentalis (strain ATCC 49559 / DSM 3688 / JCM 13448 / NCTC 12043 / ES 2772)</name>
    <name type="common">Mitsuokella dentalis</name>
    <dbReference type="NCBI Taxonomy" id="908937"/>
    <lineage>
        <taxon>Bacteria</taxon>
        <taxon>Pseudomonadati</taxon>
        <taxon>Bacteroidota</taxon>
        <taxon>Bacteroidia</taxon>
        <taxon>Bacteroidales</taxon>
        <taxon>Prevotellaceae</taxon>
        <taxon>Prevotella</taxon>
    </lineage>
</organism>
<proteinExistence type="predicted"/>
<dbReference type="Gene3D" id="3.40.720.10">
    <property type="entry name" value="Alkaline Phosphatase, subunit A"/>
    <property type="match status" value="1"/>
</dbReference>
<dbReference type="CDD" id="cd16018">
    <property type="entry name" value="Enpp"/>
    <property type="match status" value="1"/>
</dbReference>
<dbReference type="SUPFAM" id="SSF53649">
    <property type="entry name" value="Alkaline phosphatase-like"/>
    <property type="match status" value="1"/>
</dbReference>